<dbReference type="SMART" id="SM00220">
    <property type="entry name" value="S_TKc"/>
    <property type="match status" value="1"/>
</dbReference>
<accession>A0ABW1Y9Y9</accession>
<dbReference type="Gene3D" id="1.10.510.10">
    <property type="entry name" value="Transferase(Phosphotransferase) domain 1"/>
    <property type="match status" value="1"/>
</dbReference>
<feature type="region of interest" description="Disordered" evidence="8">
    <location>
        <begin position="90"/>
        <end position="116"/>
    </location>
</feature>
<feature type="binding site" evidence="7">
    <location>
        <position position="156"/>
    </location>
    <ligand>
        <name>ATP</name>
        <dbReference type="ChEBI" id="CHEBI:30616"/>
    </ligand>
</feature>
<feature type="compositionally biased region" description="Polar residues" evidence="8">
    <location>
        <begin position="105"/>
        <end position="116"/>
    </location>
</feature>
<evidence type="ECO:0000256" key="8">
    <source>
        <dbReference type="SAM" id="MobiDB-lite"/>
    </source>
</evidence>
<dbReference type="SUPFAM" id="SSF101898">
    <property type="entry name" value="NHL repeat"/>
    <property type="match status" value="1"/>
</dbReference>
<feature type="repeat" description="NHL" evidence="6">
    <location>
        <begin position="525"/>
        <end position="568"/>
    </location>
</feature>
<dbReference type="PANTHER" id="PTHR43289:SF6">
    <property type="entry name" value="SERINE_THREONINE-PROTEIN KINASE NEKL-3"/>
    <property type="match status" value="1"/>
</dbReference>
<dbReference type="InterPro" id="IPR011042">
    <property type="entry name" value="6-blade_b-propeller_TolB-like"/>
</dbReference>
<evidence type="ECO:0000313" key="11">
    <source>
        <dbReference type="EMBL" id="MFC6591121.1"/>
    </source>
</evidence>
<dbReference type="SUPFAM" id="SSF56112">
    <property type="entry name" value="Protein kinase-like (PK-like)"/>
    <property type="match status" value="1"/>
</dbReference>
<name>A0ABW1Y9Y9_9DEIO</name>
<keyword evidence="5 7" id="KW-0067">ATP-binding</keyword>
<evidence type="ECO:0000256" key="7">
    <source>
        <dbReference type="PROSITE-ProRule" id="PRU10141"/>
    </source>
</evidence>
<keyword evidence="9" id="KW-0472">Membrane</keyword>
<dbReference type="PANTHER" id="PTHR43289">
    <property type="entry name" value="MITOGEN-ACTIVATED PROTEIN KINASE KINASE KINASE 20-RELATED"/>
    <property type="match status" value="1"/>
</dbReference>
<evidence type="ECO:0000256" key="5">
    <source>
        <dbReference type="ARBA" id="ARBA00022840"/>
    </source>
</evidence>
<evidence type="ECO:0000256" key="3">
    <source>
        <dbReference type="ARBA" id="ARBA00022741"/>
    </source>
</evidence>
<evidence type="ECO:0000256" key="4">
    <source>
        <dbReference type="ARBA" id="ARBA00022777"/>
    </source>
</evidence>
<organism evidence="11 12">
    <name type="scientific">Deinococcus lacus</name>
    <dbReference type="NCBI Taxonomy" id="392561"/>
    <lineage>
        <taxon>Bacteria</taxon>
        <taxon>Thermotogati</taxon>
        <taxon>Deinococcota</taxon>
        <taxon>Deinococci</taxon>
        <taxon>Deinococcales</taxon>
        <taxon>Deinococcaceae</taxon>
        <taxon>Deinococcus</taxon>
    </lineage>
</organism>
<keyword evidence="2" id="KW-0677">Repeat</keyword>
<dbReference type="PROSITE" id="PS00107">
    <property type="entry name" value="PROTEIN_KINASE_ATP"/>
    <property type="match status" value="1"/>
</dbReference>
<dbReference type="EMBL" id="JBHSWD010000001">
    <property type="protein sequence ID" value="MFC6591121.1"/>
    <property type="molecule type" value="Genomic_DNA"/>
</dbReference>
<keyword evidence="12" id="KW-1185">Reference proteome</keyword>
<dbReference type="InterPro" id="IPR011009">
    <property type="entry name" value="Kinase-like_dom_sf"/>
</dbReference>
<comment type="caution">
    <text evidence="11">The sequence shown here is derived from an EMBL/GenBank/DDBJ whole genome shotgun (WGS) entry which is preliminary data.</text>
</comment>
<evidence type="ECO:0000313" key="12">
    <source>
        <dbReference type="Proteomes" id="UP001596297"/>
    </source>
</evidence>
<dbReference type="PROSITE" id="PS51125">
    <property type="entry name" value="NHL"/>
    <property type="match status" value="1"/>
</dbReference>
<dbReference type="GO" id="GO:0016301">
    <property type="term" value="F:kinase activity"/>
    <property type="evidence" value="ECO:0007669"/>
    <property type="project" value="UniProtKB-KW"/>
</dbReference>
<feature type="domain" description="Protein kinase" evidence="10">
    <location>
        <begin position="127"/>
        <end position="399"/>
    </location>
</feature>
<keyword evidence="9" id="KW-1133">Transmembrane helix</keyword>
<evidence type="ECO:0000259" key="10">
    <source>
        <dbReference type="PROSITE" id="PS50011"/>
    </source>
</evidence>
<dbReference type="RefSeq" id="WP_380082129.1">
    <property type="nucleotide sequence ID" value="NZ_JBHSWD010000001.1"/>
</dbReference>
<evidence type="ECO:0000256" key="9">
    <source>
        <dbReference type="SAM" id="Phobius"/>
    </source>
</evidence>
<dbReference type="InterPro" id="IPR008271">
    <property type="entry name" value="Ser/Thr_kinase_AS"/>
</dbReference>
<keyword evidence="9" id="KW-0812">Transmembrane</keyword>
<evidence type="ECO:0000256" key="6">
    <source>
        <dbReference type="PROSITE-ProRule" id="PRU00504"/>
    </source>
</evidence>
<reference evidence="12" key="1">
    <citation type="journal article" date="2019" name="Int. J. Syst. Evol. Microbiol.">
        <title>The Global Catalogue of Microorganisms (GCM) 10K type strain sequencing project: providing services to taxonomists for standard genome sequencing and annotation.</title>
        <authorList>
            <consortium name="The Broad Institute Genomics Platform"/>
            <consortium name="The Broad Institute Genome Sequencing Center for Infectious Disease"/>
            <person name="Wu L."/>
            <person name="Ma J."/>
        </authorList>
    </citation>
    <scope>NUCLEOTIDE SEQUENCE [LARGE SCALE GENOMIC DNA]</scope>
    <source>
        <strain evidence="12">CGMCC 1.15772</strain>
    </source>
</reference>
<dbReference type="Pfam" id="PF01436">
    <property type="entry name" value="NHL"/>
    <property type="match status" value="1"/>
</dbReference>
<keyword evidence="3 7" id="KW-0547">Nucleotide-binding</keyword>
<dbReference type="PROSITE" id="PS00108">
    <property type="entry name" value="PROTEIN_KINASE_ST"/>
    <property type="match status" value="1"/>
</dbReference>
<dbReference type="Gene3D" id="2.120.10.30">
    <property type="entry name" value="TolB, C-terminal domain"/>
    <property type="match status" value="1"/>
</dbReference>
<evidence type="ECO:0000256" key="2">
    <source>
        <dbReference type="ARBA" id="ARBA00022737"/>
    </source>
</evidence>
<dbReference type="Proteomes" id="UP001596297">
    <property type="component" value="Unassembled WGS sequence"/>
</dbReference>
<sequence>MNLLLLAGLFTVGLMLALALSERALGTLLAALMLALCAALGILAVQAGADLARIQALACITAVLLGSALVRPPAAAPEWFRRLGGRPLAGNGAPASPPHPRRTWSPVQPSNQPTVHQHPSELQFQHYDVIDRVGIGGMGSVYLATRKSDGAEAALKVPQEKYLADEKFVKRFYREAEILARLDHPNIVKVFDYRMDGPEHYIAMEYLKGRSLEDLLEGGSLSPAQSVQILRALADGLRHIHLHKIVHRDLKPANVMVLDDAWEGGKLRPGGVKLMDFGIAVGAVLSRLTITGARVGTPTYMAPEQAKGIRTDFRSDVYSLGLLGYEMACGKAAFEGGYESVVHQQVFEEPKPPNQVNPAVPSRLNDLILSMIEKDPDKRPALDEVIQQLDEGVLTDEVFDDPVALAVSVHDPHARLRLLDLSGKLRVSWSEPQTPGEPARKAAGAPRALAQDGLGHLYLAYHGGEGGLIRRLGSNGHEEQAFGPYGLALGELLRPAGLAVYGNKIYVLDAESHFITVFDTQGQALQRFGGRGAAEGLFEHPQGLSAAPDGTLYVLDAGNRRVQRFGPDGEYLSKLAFRLAKDTDDLRPLEGLTVGPDGAAYLVDSVAGKVRRITAEGAISAPLSLEPLIGEPSDTPWLMAVGPQGFIYVVRQGGQLLRIYTAAGDLKSQRNLYAPVLALSLLTRQVSS</sequence>
<evidence type="ECO:0000256" key="1">
    <source>
        <dbReference type="ARBA" id="ARBA00022679"/>
    </source>
</evidence>
<dbReference type="Gene3D" id="3.30.200.20">
    <property type="entry name" value="Phosphorylase Kinase, domain 1"/>
    <property type="match status" value="1"/>
</dbReference>
<keyword evidence="4 11" id="KW-0418">Kinase</keyword>
<dbReference type="InterPro" id="IPR000719">
    <property type="entry name" value="Prot_kinase_dom"/>
</dbReference>
<dbReference type="InterPro" id="IPR017441">
    <property type="entry name" value="Protein_kinase_ATP_BS"/>
</dbReference>
<proteinExistence type="predicted"/>
<dbReference type="PROSITE" id="PS50011">
    <property type="entry name" value="PROTEIN_KINASE_DOM"/>
    <property type="match status" value="1"/>
</dbReference>
<dbReference type="CDD" id="cd14014">
    <property type="entry name" value="STKc_PknB_like"/>
    <property type="match status" value="1"/>
</dbReference>
<dbReference type="InterPro" id="IPR001258">
    <property type="entry name" value="NHL_repeat"/>
</dbReference>
<gene>
    <name evidence="11" type="ORF">ACFP81_03125</name>
</gene>
<protein>
    <submittedName>
        <fullName evidence="11">Protein kinase</fullName>
    </submittedName>
</protein>
<dbReference type="Pfam" id="PF00069">
    <property type="entry name" value="Pkinase"/>
    <property type="match status" value="1"/>
</dbReference>
<dbReference type="CDD" id="cd05819">
    <property type="entry name" value="NHL"/>
    <property type="match status" value="1"/>
</dbReference>
<keyword evidence="1" id="KW-0808">Transferase</keyword>
<feature type="transmembrane region" description="Helical" evidence="9">
    <location>
        <begin position="29"/>
        <end position="49"/>
    </location>
</feature>